<dbReference type="KEGG" id="rmai:MACH21_29370"/>
<dbReference type="RefSeq" id="WP_338272786.1">
    <property type="nucleotide sequence ID" value="NZ_AP027266.1"/>
</dbReference>
<feature type="region of interest" description="Disordered" evidence="1">
    <location>
        <begin position="27"/>
        <end position="48"/>
    </location>
</feature>
<dbReference type="Gene3D" id="2.30.30.40">
    <property type="entry name" value="SH3 Domains"/>
    <property type="match status" value="1"/>
</dbReference>
<dbReference type="Pfam" id="PF08239">
    <property type="entry name" value="SH3_3"/>
    <property type="match status" value="1"/>
</dbReference>
<keyword evidence="4" id="KW-1185">Reference proteome</keyword>
<evidence type="ECO:0000313" key="3">
    <source>
        <dbReference type="EMBL" id="BDW86760.1"/>
    </source>
</evidence>
<protein>
    <submittedName>
        <fullName evidence="3">Peptide-binding protein</fullName>
    </submittedName>
</protein>
<evidence type="ECO:0000313" key="4">
    <source>
        <dbReference type="Proteomes" id="UP001337723"/>
    </source>
</evidence>
<feature type="domain" description="SH3b" evidence="2">
    <location>
        <begin position="100"/>
        <end position="164"/>
    </location>
</feature>
<dbReference type="InterPro" id="IPR003646">
    <property type="entry name" value="SH3-like_bac-type"/>
</dbReference>
<proteinExistence type="predicted"/>
<dbReference type="SMART" id="SM00287">
    <property type="entry name" value="SH3b"/>
    <property type="match status" value="1"/>
</dbReference>
<evidence type="ECO:0000259" key="2">
    <source>
        <dbReference type="SMART" id="SM00287"/>
    </source>
</evidence>
<evidence type="ECO:0000256" key="1">
    <source>
        <dbReference type="SAM" id="MobiDB-lite"/>
    </source>
</evidence>
<gene>
    <name evidence="3" type="ORF">MACH21_29370</name>
</gene>
<reference evidence="3 4" key="1">
    <citation type="submission" date="2023-01" db="EMBL/GenBank/DDBJ databases">
        <title>Complete genome sequence of Roseicyclus marinus strain Dej080120_10.</title>
        <authorList>
            <person name="Ueki S."/>
            <person name="Maruyama F."/>
        </authorList>
    </citation>
    <scope>NUCLEOTIDE SEQUENCE [LARGE SCALE GENOMIC DNA]</scope>
    <source>
        <strain evidence="3 4">Dej080120_10</strain>
    </source>
</reference>
<dbReference type="EMBL" id="AP027266">
    <property type="protein sequence ID" value="BDW86760.1"/>
    <property type="molecule type" value="Genomic_DNA"/>
</dbReference>
<dbReference type="AlphaFoldDB" id="A0AA48KM30"/>
<dbReference type="Proteomes" id="UP001337723">
    <property type="component" value="Chromosome"/>
</dbReference>
<accession>A0AA48KM30</accession>
<sequence>MLRLSLLLGAAIYAGLVILPERLPARSGVADPADPPNSTPKRGSAVQAPRDILITADGRHLPISAIISPTETVGGALIALATTRPVETVTVSASVGLAEPPLVEVTGRQVNLRDSPSTQGAVLTALGQGERAELIGADGNGWVLIRAVATGIEGYMSDQFVAVVN</sequence>
<name>A0AA48KM30_9RHOB</name>
<organism evidence="3 4">
    <name type="scientific">Roseicyclus marinus</name>
    <dbReference type="NCBI Taxonomy" id="2161673"/>
    <lineage>
        <taxon>Bacteria</taxon>
        <taxon>Pseudomonadati</taxon>
        <taxon>Pseudomonadota</taxon>
        <taxon>Alphaproteobacteria</taxon>
        <taxon>Rhodobacterales</taxon>
        <taxon>Roseobacteraceae</taxon>
        <taxon>Roseicyclus</taxon>
    </lineage>
</organism>